<feature type="binding site" evidence="7 10">
    <location>
        <position position="86"/>
    </location>
    <ligand>
        <name>Mg(2+)</name>
        <dbReference type="ChEBI" id="CHEBI:18420"/>
    </ligand>
</feature>
<evidence type="ECO:0000256" key="7">
    <source>
        <dbReference type="HAMAP-Rule" id="MF_00156"/>
    </source>
</evidence>
<comment type="cofactor">
    <cofactor evidence="7 10">
        <name>Mg(2+)</name>
        <dbReference type="ChEBI" id="CHEBI:18420"/>
    </cofactor>
    <text evidence="7 10">Binds 1 Mg(2+) ion per subunit.</text>
</comment>
<protein>
    <recommendedName>
        <fullName evidence="7">3-methyl-2-oxobutanoate hydroxymethyltransferase</fullName>
        <ecNumber evidence="7">2.1.2.11</ecNumber>
    </recommendedName>
    <alternativeName>
        <fullName evidence="7">Ketopantoate hydroxymethyltransferase</fullName>
        <shortName evidence="7">KPHMT</shortName>
    </alternativeName>
</protein>
<evidence type="ECO:0000256" key="9">
    <source>
        <dbReference type="PIRSR" id="PIRSR000388-2"/>
    </source>
</evidence>
<dbReference type="RefSeq" id="WP_141374220.1">
    <property type="nucleotide sequence ID" value="NZ_BAPL01000016.1"/>
</dbReference>
<dbReference type="PIRSF" id="PIRSF000388">
    <property type="entry name" value="Pantoate_hydroxy_MeTrfase"/>
    <property type="match status" value="1"/>
</dbReference>
<sequence length="276" mass="29064">MSKQQTVRRHTPRSIAALDAPIVVLTAYTTPMARLLDPHCDMLLVGDSLGMVVYGMESTLGVSVDMMVAHGQAVVRGSEKACVVVDLPFGSYQESPQQAFRTAAEIMARTGAGCVKLEGGQEMAETIHFLVQRGIPVMGHIGLKPQAVHAHGGFRTVGRGDEADQVLRDALTVEQAGAFSVVIESTLEPLARAITEKLSIPTIGIGASPACDGQVLVVDDMLGVTATPPRFVKTFASLGADIDQAAAAYAQAVRTRAFPTARECVGMPADHTADNA</sequence>
<comment type="function">
    <text evidence="6 7">Catalyzes the reversible reaction in which hydroxymethyl group from 5,10-methylenetetrahydrofolate is transferred onto alpha-ketoisovalerate to form ketopantoate.</text>
</comment>
<organism evidence="11 12">
    <name type="scientific">Acetobacter peroxydans</name>
    <dbReference type="NCBI Taxonomy" id="104098"/>
    <lineage>
        <taxon>Bacteria</taxon>
        <taxon>Pseudomonadati</taxon>
        <taxon>Pseudomonadota</taxon>
        <taxon>Alphaproteobacteria</taxon>
        <taxon>Acetobacterales</taxon>
        <taxon>Acetobacteraceae</taxon>
        <taxon>Acetobacter</taxon>
    </lineage>
</organism>
<dbReference type="GO" id="GO:0000287">
    <property type="term" value="F:magnesium ion binding"/>
    <property type="evidence" value="ECO:0007669"/>
    <property type="project" value="TreeGrafter"/>
</dbReference>
<comment type="subcellular location">
    <subcellularLocation>
        <location evidence="7">Cytoplasm</location>
    </subcellularLocation>
</comment>
<gene>
    <name evidence="7 11" type="primary">panB</name>
    <name evidence="11" type="ORF">APE01nite_00430</name>
</gene>
<keyword evidence="5 7" id="KW-0808">Transferase</keyword>
<keyword evidence="4 7" id="KW-0566">Pantothenate biosynthesis</keyword>
<accession>A0A4Y3TPH1</accession>
<dbReference type="Pfam" id="PF02548">
    <property type="entry name" value="Pantoate_transf"/>
    <property type="match status" value="1"/>
</dbReference>
<dbReference type="OrthoDB" id="9781789at2"/>
<evidence type="ECO:0000313" key="12">
    <source>
        <dbReference type="Proteomes" id="UP000317730"/>
    </source>
</evidence>
<dbReference type="NCBIfam" id="NF001452">
    <property type="entry name" value="PRK00311.1"/>
    <property type="match status" value="1"/>
</dbReference>
<dbReference type="HAMAP" id="MF_00156">
    <property type="entry name" value="PanB"/>
    <property type="match status" value="1"/>
</dbReference>
<evidence type="ECO:0000313" key="11">
    <source>
        <dbReference type="EMBL" id="GEB84246.1"/>
    </source>
</evidence>
<keyword evidence="11" id="KW-0489">Methyltransferase</keyword>
<keyword evidence="12" id="KW-1185">Reference proteome</keyword>
<evidence type="ECO:0000256" key="1">
    <source>
        <dbReference type="ARBA" id="ARBA00005033"/>
    </source>
</evidence>
<evidence type="ECO:0000256" key="8">
    <source>
        <dbReference type="PIRSR" id="PIRSR000388-1"/>
    </source>
</evidence>
<comment type="catalytic activity">
    <reaction evidence="7">
        <text>(6R)-5,10-methylene-5,6,7,8-tetrahydrofolate + 3-methyl-2-oxobutanoate + H2O = 2-dehydropantoate + (6S)-5,6,7,8-tetrahydrofolate</text>
        <dbReference type="Rhea" id="RHEA:11824"/>
        <dbReference type="ChEBI" id="CHEBI:11561"/>
        <dbReference type="ChEBI" id="CHEBI:11851"/>
        <dbReference type="ChEBI" id="CHEBI:15377"/>
        <dbReference type="ChEBI" id="CHEBI:15636"/>
        <dbReference type="ChEBI" id="CHEBI:57453"/>
        <dbReference type="EC" id="2.1.2.11"/>
    </reaction>
</comment>
<comment type="pathway">
    <text evidence="1 7">Cofactor biosynthesis; (R)-pantothenate biosynthesis; (R)-pantoate from 3-methyl-2-oxobutanoate: step 1/2.</text>
</comment>
<dbReference type="CDD" id="cd06557">
    <property type="entry name" value="KPHMT-like"/>
    <property type="match status" value="1"/>
</dbReference>
<feature type="binding site" evidence="7 9">
    <location>
        <position position="86"/>
    </location>
    <ligand>
        <name>3-methyl-2-oxobutanoate</name>
        <dbReference type="ChEBI" id="CHEBI:11851"/>
    </ligand>
</feature>
<feature type="binding site" evidence="7 10">
    <location>
        <position position="118"/>
    </location>
    <ligand>
        <name>Mg(2+)</name>
        <dbReference type="ChEBI" id="CHEBI:18420"/>
    </ligand>
</feature>
<dbReference type="NCBIfam" id="TIGR00222">
    <property type="entry name" value="panB"/>
    <property type="match status" value="1"/>
</dbReference>
<comment type="similarity">
    <text evidence="2 7">Belongs to the PanB family.</text>
</comment>
<evidence type="ECO:0000256" key="10">
    <source>
        <dbReference type="PIRSR" id="PIRSR000388-3"/>
    </source>
</evidence>
<dbReference type="AlphaFoldDB" id="A0A4Y3TPH1"/>
<dbReference type="GO" id="GO:0003864">
    <property type="term" value="F:3-methyl-2-oxobutanoate hydroxymethyltransferase activity"/>
    <property type="evidence" value="ECO:0007669"/>
    <property type="project" value="UniProtKB-UniRule"/>
</dbReference>
<dbReference type="InterPro" id="IPR040442">
    <property type="entry name" value="Pyrv_kinase-like_dom_sf"/>
</dbReference>
<evidence type="ECO:0000256" key="4">
    <source>
        <dbReference type="ARBA" id="ARBA00022655"/>
    </source>
</evidence>
<keyword evidence="7 10" id="KW-0479">Metal-binding</keyword>
<dbReference type="PANTHER" id="PTHR20881:SF0">
    <property type="entry name" value="3-METHYL-2-OXOBUTANOATE HYDROXYMETHYLTRANSFERASE"/>
    <property type="match status" value="1"/>
</dbReference>
<dbReference type="SUPFAM" id="SSF51621">
    <property type="entry name" value="Phosphoenolpyruvate/pyruvate domain"/>
    <property type="match status" value="1"/>
</dbReference>
<dbReference type="GO" id="GO:0032259">
    <property type="term" value="P:methylation"/>
    <property type="evidence" value="ECO:0007669"/>
    <property type="project" value="UniProtKB-KW"/>
</dbReference>
<keyword evidence="7" id="KW-0963">Cytoplasm</keyword>
<evidence type="ECO:0000256" key="2">
    <source>
        <dbReference type="ARBA" id="ARBA00008676"/>
    </source>
</evidence>
<dbReference type="FunFam" id="3.20.20.60:FF:000003">
    <property type="entry name" value="3-methyl-2-oxobutanoate hydroxymethyltransferase"/>
    <property type="match status" value="1"/>
</dbReference>
<comment type="subunit">
    <text evidence="3 7">Homodecamer; pentamer of dimers.</text>
</comment>
<evidence type="ECO:0000256" key="3">
    <source>
        <dbReference type="ARBA" id="ARBA00011424"/>
    </source>
</evidence>
<dbReference type="PANTHER" id="PTHR20881">
    <property type="entry name" value="3-METHYL-2-OXOBUTANOATE HYDROXYMETHYLTRANSFERASE"/>
    <property type="match status" value="1"/>
</dbReference>
<name>A0A4Y3TPH1_9PROT</name>
<feature type="binding site" evidence="7 10">
    <location>
        <position position="47"/>
    </location>
    <ligand>
        <name>Mg(2+)</name>
        <dbReference type="ChEBI" id="CHEBI:18420"/>
    </ligand>
</feature>
<comment type="caution">
    <text evidence="11">The sequence shown here is derived from an EMBL/GenBank/DDBJ whole genome shotgun (WGS) entry which is preliminary data.</text>
</comment>
<evidence type="ECO:0000256" key="5">
    <source>
        <dbReference type="ARBA" id="ARBA00022679"/>
    </source>
</evidence>
<dbReference type="InterPro" id="IPR015813">
    <property type="entry name" value="Pyrv/PenolPyrv_kinase-like_dom"/>
</dbReference>
<dbReference type="EMBL" id="BJMV01000001">
    <property type="protein sequence ID" value="GEB84246.1"/>
    <property type="molecule type" value="Genomic_DNA"/>
</dbReference>
<feature type="binding site" evidence="7 9">
    <location>
        <begin position="47"/>
        <end position="48"/>
    </location>
    <ligand>
        <name>3-methyl-2-oxobutanoate</name>
        <dbReference type="ChEBI" id="CHEBI:11851"/>
    </ligand>
</feature>
<reference evidence="11 12" key="1">
    <citation type="submission" date="2019-06" db="EMBL/GenBank/DDBJ databases">
        <title>Whole genome shotgun sequence of Acetobacter peroxydans NBRC 13755.</title>
        <authorList>
            <person name="Hosoyama A."/>
            <person name="Uohara A."/>
            <person name="Ohji S."/>
            <person name="Ichikawa N."/>
        </authorList>
    </citation>
    <scope>NUCLEOTIDE SEQUENCE [LARGE SCALE GENOMIC DNA]</scope>
    <source>
        <strain evidence="11 12">NBRC 13755</strain>
    </source>
</reference>
<dbReference type="GO" id="GO:0015940">
    <property type="term" value="P:pantothenate biosynthetic process"/>
    <property type="evidence" value="ECO:0007669"/>
    <property type="project" value="UniProtKB-UniRule"/>
</dbReference>
<dbReference type="GO" id="GO:0005737">
    <property type="term" value="C:cytoplasm"/>
    <property type="evidence" value="ECO:0007669"/>
    <property type="project" value="UniProtKB-SubCell"/>
</dbReference>
<dbReference type="Gene3D" id="3.20.20.60">
    <property type="entry name" value="Phosphoenolpyruvate-binding domains"/>
    <property type="match status" value="1"/>
</dbReference>
<keyword evidence="7 10" id="KW-0460">Magnesium</keyword>
<dbReference type="InterPro" id="IPR003700">
    <property type="entry name" value="Pantoate_hydroxy_MeTrfase"/>
</dbReference>
<dbReference type="EC" id="2.1.2.11" evidence="7"/>
<proteinExistence type="inferred from homology"/>
<dbReference type="UniPathway" id="UPA00028">
    <property type="reaction ID" value="UER00003"/>
</dbReference>
<feature type="active site" description="Proton acceptor" evidence="7 8">
    <location>
        <position position="184"/>
    </location>
</feature>
<feature type="binding site" evidence="7 9">
    <location>
        <position position="116"/>
    </location>
    <ligand>
        <name>3-methyl-2-oxobutanoate</name>
        <dbReference type="ChEBI" id="CHEBI:11851"/>
    </ligand>
</feature>
<dbReference type="Proteomes" id="UP000317730">
    <property type="component" value="Unassembled WGS sequence"/>
</dbReference>
<dbReference type="GO" id="GO:0008168">
    <property type="term" value="F:methyltransferase activity"/>
    <property type="evidence" value="ECO:0007669"/>
    <property type="project" value="UniProtKB-KW"/>
</dbReference>
<evidence type="ECO:0000256" key="6">
    <source>
        <dbReference type="ARBA" id="ARBA00056497"/>
    </source>
</evidence>